<dbReference type="RefSeq" id="WP_188884312.1">
    <property type="nucleotide sequence ID" value="NZ_BMPF01000006.1"/>
</dbReference>
<name>A0A830FD54_9EURY</name>
<dbReference type="OrthoDB" id="275800at2157"/>
<dbReference type="Proteomes" id="UP000628840">
    <property type="component" value="Unassembled WGS sequence"/>
</dbReference>
<evidence type="ECO:0000313" key="2">
    <source>
        <dbReference type="Proteomes" id="UP000628840"/>
    </source>
</evidence>
<sequence>MPRQDSRTGRRAFLGTLGAGIGVALAGCGGSGTGADGPYFRDGFEDGTDAWTAVEDGWGRSDEYAHEGNYAASIDADGTTEVIARATLAEPRQPSEFEYAWRETAGSYGGGVRLVNESGDVELAFATDNPQWVVGDANSTTQVAEGVGYETWVRTAASFDWRAGDAEVTFQDASSEASYSGRHSLASVENIAAIELYAYTSENNWMNTSCEMWWDDIVVHR</sequence>
<evidence type="ECO:0000313" key="1">
    <source>
        <dbReference type="EMBL" id="GGL42918.1"/>
    </source>
</evidence>
<keyword evidence="2" id="KW-1185">Reference proteome</keyword>
<organism evidence="1 2">
    <name type="scientific">Halarchaeum grantii</name>
    <dbReference type="NCBI Taxonomy" id="1193105"/>
    <lineage>
        <taxon>Archaea</taxon>
        <taxon>Methanobacteriati</taxon>
        <taxon>Methanobacteriota</taxon>
        <taxon>Stenosarchaea group</taxon>
        <taxon>Halobacteria</taxon>
        <taxon>Halobacteriales</taxon>
        <taxon>Halobacteriaceae</taxon>
    </lineage>
</organism>
<dbReference type="PROSITE" id="PS51318">
    <property type="entry name" value="TAT"/>
    <property type="match status" value="1"/>
</dbReference>
<reference evidence="1 2" key="1">
    <citation type="journal article" date="2019" name="Int. J. Syst. Evol. Microbiol.">
        <title>The Global Catalogue of Microorganisms (GCM) 10K type strain sequencing project: providing services to taxonomists for standard genome sequencing and annotation.</title>
        <authorList>
            <consortium name="The Broad Institute Genomics Platform"/>
            <consortium name="The Broad Institute Genome Sequencing Center for Infectious Disease"/>
            <person name="Wu L."/>
            <person name="Ma J."/>
        </authorList>
    </citation>
    <scope>NUCLEOTIDE SEQUENCE [LARGE SCALE GENOMIC DNA]</scope>
    <source>
        <strain evidence="1 2">JCM 19585</strain>
    </source>
</reference>
<dbReference type="EMBL" id="BMPF01000006">
    <property type="protein sequence ID" value="GGL42918.1"/>
    <property type="molecule type" value="Genomic_DNA"/>
</dbReference>
<proteinExistence type="predicted"/>
<protein>
    <submittedName>
        <fullName evidence="1">Uncharacterized protein</fullName>
    </submittedName>
</protein>
<accession>A0A830FD54</accession>
<gene>
    <name evidence="1" type="ORF">GCM10009037_28010</name>
</gene>
<comment type="caution">
    <text evidence="1">The sequence shown here is derived from an EMBL/GenBank/DDBJ whole genome shotgun (WGS) entry which is preliminary data.</text>
</comment>
<dbReference type="InterPro" id="IPR006311">
    <property type="entry name" value="TAT_signal"/>
</dbReference>
<dbReference type="PROSITE" id="PS51257">
    <property type="entry name" value="PROKAR_LIPOPROTEIN"/>
    <property type="match status" value="1"/>
</dbReference>
<dbReference type="AlphaFoldDB" id="A0A830FD54"/>